<keyword evidence="5 9" id="KW-0482">Metalloprotease</keyword>
<evidence type="ECO:0000256" key="2">
    <source>
        <dbReference type="ARBA" id="ARBA00022723"/>
    </source>
</evidence>
<accession>A0A498ST84</accession>
<feature type="transmembrane region" description="Helical" evidence="9">
    <location>
        <begin position="88"/>
        <end position="108"/>
    </location>
</feature>
<dbReference type="STRING" id="6277.A0A498ST84"/>
<keyword evidence="1 9" id="KW-0645">Protease</keyword>
<name>A0A498ST84_ACAVI</name>
<sequence>MVRQEITYRVHRDTVKRPDEVSEIMSEEEYRKARIYRLDKHRFSFVYSTYLQLELMVILIFSLPHILWNISGAFNVGFGFTSEIAQTMTFISLLAVIECLTSMPWQLYDTFIIEEKHGFNKQTLGFFLKDKAKKTVVSLLLMAPIVATVVYIVERGGPYFFFYIWIFLSVVIFLLMTVYPEFIAPLFDKYVPLPESELKEKIEKLAETLNFPLKKLLVVYGSKRSAHSNAYFYGIWNNKRIVLYDTLFGEEMKAKLKENTCFSTEKDEKSCDKVDDEGIKEHKLGVQDNEILAVLGHELGHWAHWHTVIHLLLTEINLLLLLAIFAKFYQATSLFHAFGFYDSKPTIIGFMIVFQYITAPYNELFSFLLTIMSRRLEFAADRFSERLGYGNELCRALIKLGKDNLVLPVDDPLYSMFNRSHPSVLERIAALKKNTSKDRRDFWDDGLHDLTLAAIAPSSELHRTTLRLVSMMTQDCGEQCLKVRGNNWAEHVKPIGSHVI</sequence>
<keyword evidence="9" id="KW-0472">Membrane</keyword>
<feature type="binding site" evidence="8">
    <location>
        <position position="301"/>
    </location>
    <ligand>
        <name>Zn(2+)</name>
        <dbReference type="ChEBI" id="CHEBI:29105"/>
        <note>catalytic</note>
    </ligand>
</feature>
<evidence type="ECO:0000256" key="3">
    <source>
        <dbReference type="ARBA" id="ARBA00022801"/>
    </source>
</evidence>
<comment type="function">
    <text evidence="9">Proteolytically removes the C-terminal three residues of farnesylated proteins.</text>
</comment>
<evidence type="ECO:0000256" key="7">
    <source>
        <dbReference type="PIRSR" id="PIRSR627057-1"/>
    </source>
</evidence>
<proteinExistence type="inferred from homology"/>
<dbReference type="InterPro" id="IPR001915">
    <property type="entry name" value="Peptidase_M48"/>
</dbReference>
<comment type="cofactor">
    <cofactor evidence="8 9">
        <name>Zn(2+)</name>
        <dbReference type="ChEBI" id="CHEBI:29105"/>
    </cofactor>
    <text evidence="8 9">Binds 1 zinc ion per subunit.</text>
</comment>
<reference evidence="12 13" key="1">
    <citation type="submission" date="2018-08" db="EMBL/GenBank/DDBJ databases">
        <authorList>
            <person name="Laetsch R D."/>
            <person name="Stevens L."/>
            <person name="Kumar S."/>
            <person name="Blaxter L. M."/>
        </authorList>
    </citation>
    <scope>NUCLEOTIDE SEQUENCE [LARGE SCALE GENOMIC DNA]</scope>
</reference>
<feature type="active site" evidence="7">
    <location>
        <position position="298"/>
    </location>
</feature>
<evidence type="ECO:0000256" key="6">
    <source>
        <dbReference type="ARBA" id="ARBA00044456"/>
    </source>
</evidence>
<dbReference type="Pfam" id="PF16491">
    <property type="entry name" value="Peptidase_M48_N"/>
    <property type="match status" value="1"/>
</dbReference>
<evidence type="ECO:0000256" key="5">
    <source>
        <dbReference type="ARBA" id="ARBA00023049"/>
    </source>
</evidence>
<dbReference type="GO" id="GO:0005789">
    <property type="term" value="C:endoplasmic reticulum membrane"/>
    <property type="evidence" value="ECO:0007669"/>
    <property type="project" value="UniProtKB-SubCell"/>
</dbReference>
<comment type="subcellular location">
    <subcellularLocation>
        <location evidence="9">Endoplasmic reticulum membrane</location>
        <topology evidence="9">Multi-pass membrane protein</topology>
    </subcellularLocation>
</comment>
<keyword evidence="9" id="KW-1133">Transmembrane helix</keyword>
<dbReference type="GO" id="GO:0004222">
    <property type="term" value="F:metalloendopeptidase activity"/>
    <property type="evidence" value="ECO:0007669"/>
    <property type="project" value="UniProtKB-UniRule"/>
</dbReference>
<feature type="active site" description="Proton donor" evidence="7">
    <location>
        <position position="381"/>
    </location>
</feature>
<dbReference type="PANTHER" id="PTHR10120">
    <property type="entry name" value="CAAX PRENYL PROTEASE 1"/>
    <property type="match status" value="1"/>
</dbReference>
<protein>
    <recommendedName>
        <fullName evidence="9">CAAX prenyl protease</fullName>
        <ecNumber evidence="9">3.4.24.84</ecNumber>
    </recommendedName>
</protein>
<dbReference type="GO" id="GO:0071586">
    <property type="term" value="P:CAAX-box protein processing"/>
    <property type="evidence" value="ECO:0007669"/>
    <property type="project" value="UniProtKB-UniRule"/>
</dbReference>
<evidence type="ECO:0000313" key="13">
    <source>
        <dbReference type="Proteomes" id="UP000276991"/>
    </source>
</evidence>
<evidence type="ECO:0000259" key="11">
    <source>
        <dbReference type="Pfam" id="PF16491"/>
    </source>
</evidence>
<feature type="binding site" evidence="8">
    <location>
        <position position="297"/>
    </location>
    <ligand>
        <name>Zn(2+)</name>
        <dbReference type="ChEBI" id="CHEBI:29105"/>
        <note>catalytic</note>
    </ligand>
</feature>
<comment type="catalytic activity">
    <reaction evidence="6 9">
        <text>Hydrolyzes the peptide bond -P2-(S-farnesyl or geranylgeranyl)C-P1'-P2'-P3'-COOH where P1' and P2' are amino acids with aliphatic side chains and P3' is any C-terminal residue.</text>
        <dbReference type="EC" id="3.4.24.84"/>
    </reaction>
</comment>
<dbReference type="GO" id="GO:0046872">
    <property type="term" value="F:metal ion binding"/>
    <property type="evidence" value="ECO:0007669"/>
    <property type="project" value="UniProtKB-UniRule"/>
</dbReference>
<dbReference type="Pfam" id="PF01435">
    <property type="entry name" value="Peptidase_M48"/>
    <property type="match status" value="1"/>
</dbReference>
<dbReference type="EMBL" id="UPTC01002236">
    <property type="protein sequence ID" value="VBB33230.1"/>
    <property type="molecule type" value="Genomic_DNA"/>
</dbReference>
<dbReference type="EC" id="3.4.24.84" evidence="9"/>
<feature type="transmembrane region" description="Helical" evidence="9">
    <location>
        <begin position="159"/>
        <end position="179"/>
    </location>
</feature>
<dbReference type="Gene3D" id="3.30.2010.10">
    <property type="entry name" value="Metalloproteases ('zincins'), catalytic domain"/>
    <property type="match status" value="1"/>
</dbReference>
<evidence type="ECO:0000256" key="9">
    <source>
        <dbReference type="RuleBase" id="RU366005"/>
    </source>
</evidence>
<evidence type="ECO:0000313" key="12">
    <source>
        <dbReference type="EMBL" id="VBB33230.1"/>
    </source>
</evidence>
<keyword evidence="13" id="KW-1185">Reference proteome</keyword>
<feature type="transmembrane region" description="Helical" evidence="9">
    <location>
        <begin position="136"/>
        <end position="153"/>
    </location>
</feature>
<dbReference type="InterPro" id="IPR027057">
    <property type="entry name" value="CAXX_Prtase_1"/>
</dbReference>
<evidence type="ECO:0000259" key="10">
    <source>
        <dbReference type="Pfam" id="PF01435"/>
    </source>
</evidence>
<keyword evidence="9" id="KW-0256">Endoplasmic reticulum</keyword>
<keyword evidence="4 8" id="KW-0862">Zinc</keyword>
<dbReference type="CDD" id="cd07343">
    <property type="entry name" value="M48A_Zmpste24p_like"/>
    <property type="match status" value="1"/>
</dbReference>
<evidence type="ECO:0000256" key="1">
    <source>
        <dbReference type="ARBA" id="ARBA00022670"/>
    </source>
</evidence>
<dbReference type="InterPro" id="IPR032456">
    <property type="entry name" value="Peptidase_M48_N"/>
</dbReference>
<comment type="similarity">
    <text evidence="9">Belongs to the peptidase M48A family.</text>
</comment>
<feature type="binding site" evidence="8">
    <location>
        <position position="377"/>
    </location>
    <ligand>
        <name>Zn(2+)</name>
        <dbReference type="ChEBI" id="CHEBI:29105"/>
        <note>catalytic</note>
    </ligand>
</feature>
<dbReference type="AlphaFoldDB" id="A0A498ST84"/>
<organism evidence="12 13">
    <name type="scientific">Acanthocheilonema viteae</name>
    <name type="common">Filarial nematode worm</name>
    <name type="synonym">Dipetalonema viteae</name>
    <dbReference type="NCBI Taxonomy" id="6277"/>
    <lineage>
        <taxon>Eukaryota</taxon>
        <taxon>Metazoa</taxon>
        <taxon>Ecdysozoa</taxon>
        <taxon>Nematoda</taxon>
        <taxon>Chromadorea</taxon>
        <taxon>Rhabditida</taxon>
        <taxon>Spirurina</taxon>
        <taxon>Spiruromorpha</taxon>
        <taxon>Filarioidea</taxon>
        <taxon>Onchocercidae</taxon>
        <taxon>Acanthocheilonema</taxon>
    </lineage>
</organism>
<evidence type="ECO:0000256" key="4">
    <source>
        <dbReference type="ARBA" id="ARBA00022833"/>
    </source>
</evidence>
<feature type="transmembrane region" description="Helical" evidence="9">
    <location>
        <begin position="44"/>
        <end position="68"/>
    </location>
</feature>
<keyword evidence="3 9" id="KW-0378">Hydrolase</keyword>
<evidence type="ECO:0000256" key="8">
    <source>
        <dbReference type="PIRSR" id="PIRSR627057-2"/>
    </source>
</evidence>
<feature type="transmembrane region" description="Helical" evidence="9">
    <location>
        <begin position="347"/>
        <end position="372"/>
    </location>
</feature>
<feature type="domain" description="CAAX prenyl protease 1 N-terminal" evidence="11">
    <location>
        <begin position="8"/>
        <end position="189"/>
    </location>
</feature>
<feature type="domain" description="Peptidase M48" evidence="10">
    <location>
        <begin position="193"/>
        <end position="433"/>
    </location>
</feature>
<gene>
    <name evidence="12" type="ORF">NAV_LOCUS8021</name>
</gene>
<keyword evidence="9" id="KW-0812">Transmembrane</keyword>
<feature type="transmembrane region" description="Helical" evidence="9">
    <location>
        <begin position="318"/>
        <end position="341"/>
    </location>
</feature>
<keyword evidence="2 8" id="KW-0479">Metal-binding</keyword>
<dbReference type="OrthoDB" id="360839at2759"/>
<dbReference type="Proteomes" id="UP000276991">
    <property type="component" value="Unassembled WGS sequence"/>
</dbReference>